<name>X6M906_RETFI</name>
<comment type="similarity">
    <text evidence="2">Belongs to the XK family.</text>
</comment>
<evidence type="ECO:0000256" key="2">
    <source>
        <dbReference type="ARBA" id="ARBA00008789"/>
    </source>
</evidence>
<comment type="subcellular location">
    <subcellularLocation>
        <location evidence="1">Membrane</location>
        <topology evidence="1">Multi-pass membrane protein</topology>
    </subcellularLocation>
</comment>
<comment type="caution">
    <text evidence="7">The sequence shown here is derived from an EMBL/GenBank/DDBJ whole genome shotgun (WGS) entry which is preliminary data.</text>
</comment>
<evidence type="ECO:0000256" key="3">
    <source>
        <dbReference type="ARBA" id="ARBA00022692"/>
    </source>
</evidence>
<feature type="transmembrane region" description="Helical" evidence="6">
    <location>
        <begin position="80"/>
        <end position="102"/>
    </location>
</feature>
<gene>
    <name evidence="7" type="ORF">RFI_26898</name>
</gene>
<evidence type="ECO:0000256" key="5">
    <source>
        <dbReference type="ARBA" id="ARBA00023136"/>
    </source>
</evidence>
<evidence type="ECO:0008006" key="9">
    <source>
        <dbReference type="Google" id="ProtNLM"/>
    </source>
</evidence>
<evidence type="ECO:0000256" key="1">
    <source>
        <dbReference type="ARBA" id="ARBA00004141"/>
    </source>
</evidence>
<dbReference type="EMBL" id="ASPP01023449">
    <property type="protein sequence ID" value="ETO10478.1"/>
    <property type="molecule type" value="Genomic_DNA"/>
</dbReference>
<proteinExistence type="inferred from homology"/>
<reference evidence="7 8" key="1">
    <citation type="journal article" date="2013" name="Curr. Biol.">
        <title>The Genome of the Foraminiferan Reticulomyxa filosa.</title>
        <authorList>
            <person name="Glockner G."/>
            <person name="Hulsmann N."/>
            <person name="Schleicher M."/>
            <person name="Noegel A.A."/>
            <person name="Eichinger L."/>
            <person name="Gallinger C."/>
            <person name="Pawlowski J."/>
            <person name="Sierra R."/>
            <person name="Euteneuer U."/>
            <person name="Pillet L."/>
            <person name="Moustafa A."/>
            <person name="Platzer M."/>
            <person name="Groth M."/>
            <person name="Szafranski K."/>
            <person name="Schliwa M."/>
        </authorList>
    </citation>
    <scope>NUCLEOTIDE SEQUENCE [LARGE SCALE GENOMIC DNA]</scope>
</reference>
<evidence type="ECO:0000256" key="4">
    <source>
        <dbReference type="ARBA" id="ARBA00022989"/>
    </source>
</evidence>
<protein>
    <recommendedName>
        <fullName evidence="9">XK-related protein</fullName>
    </recommendedName>
</protein>
<keyword evidence="4 6" id="KW-1133">Transmembrane helix</keyword>
<accession>X6M906</accession>
<keyword evidence="8" id="KW-1185">Reference proteome</keyword>
<dbReference type="GO" id="GO:0005886">
    <property type="term" value="C:plasma membrane"/>
    <property type="evidence" value="ECO:0007669"/>
    <property type="project" value="UniProtKB-ARBA"/>
</dbReference>
<evidence type="ECO:0000313" key="8">
    <source>
        <dbReference type="Proteomes" id="UP000023152"/>
    </source>
</evidence>
<evidence type="ECO:0000313" key="7">
    <source>
        <dbReference type="EMBL" id="ETO10478.1"/>
    </source>
</evidence>
<dbReference type="Proteomes" id="UP000023152">
    <property type="component" value="Unassembled WGS sequence"/>
</dbReference>
<dbReference type="AlphaFoldDB" id="X6M906"/>
<evidence type="ECO:0000256" key="6">
    <source>
        <dbReference type="SAM" id="Phobius"/>
    </source>
</evidence>
<dbReference type="InterPro" id="IPR018629">
    <property type="entry name" value="XK-rel"/>
</dbReference>
<dbReference type="Pfam" id="PF09815">
    <property type="entry name" value="XK-related"/>
    <property type="match status" value="1"/>
</dbReference>
<sequence length="159" mass="18564">MSVQNVKTVSPFRKVINTLYEFGAPIISVVDVVTDIMVTFQFYQNGRMTFFWISLCILLLAQVCYSMLFTLFYADHWSTRWRMVAFACIFPLGQFVPLFMWLDSFKLKFVSKILKSMGLQSNAFDEKTCPEDMDELQFWLEQKLRSQGGFIIESIIEGI</sequence>
<organism evidence="7 8">
    <name type="scientific">Reticulomyxa filosa</name>
    <dbReference type="NCBI Taxonomy" id="46433"/>
    <lineage>
        <taxon>Eukaryota</taxon>
        <taxon>Sar</taxon>
        <taxon>Rhizaria</taxon>
        <taxon>Retaria</taxon>
        <taxon>Foraminifera</taxon>
        <taxon>Monothalamids</taxon>
        <taxon>Reticulomyxidae</taxon>
        <taxon>Reticulomyxa</taxon>
    </lineage>
</organism>
<feature type="transmembrane region" description="Helical" evidence="6">
    <location>
        <begin position="50"/>
        <end position="74"/>
    </location>
</feature>
<keyword evidence="3 6" id="KW-0812">Transmembrane</keyword>
<keyword evidence="5 6" id="KW-0472">Membrane</keyword>